<protein>
    <submittedName>
        <fullName evidence="2">Glycosyltransferase</fullName>
        <ecNumber evidence="2">2.4.-.-</ecNumber>
    </submittedName>
</protein>
<dbReference type="AlphaFoldDB" id="A0A9X1IGB0"/>
<evidence type="ECO:0000313" key="3">
    <source>
        <dbReference type="Proteomes" id="UP001139311"/>
    </source>
</evidence>
<dbReference type="EMBL" id="JAJAQI010000037">
    <property type="protein sequence ID" value="MCB4824134.1"/>
    <property type="molecule type" value="Genomic_DNA"/>
</dbReference>
<dbReference type="Proteomes" id="UP001139311">
    <property type="component" value="Unassembled WGS sequence"/>
</dbReference>
<keyword evidence="2" id="KW-0808">Transferase</keyword>
<feature type="domain" description="Spore protein YkvP/CgeB glycosyl transferase-like" evidence="1">
    <location>
        <begin position="204"/>
        <end position="347"/>
    </location>
</feature>
<name>A0A9X1IGB0_9PROT</name>
<organism evidence="2 3">
    <name type="scientific">Roseicella aerolata</name>
    <dbReference type="NCBI Taxonomy" id="2883479"/>
    <lineage>
        <taxon>Bacteria</taxon>
        <taxon>Pseudomonadati</taxon>
        <taxon>Pseudomonadota</taxon>
        <taxon>Alphaproteobacteria</taxon>
        <taxon>Acetobacterales</taxon>
        <taxon>Roseomonadaceae</taxon>
        <taxon>Roseicella</taxon>
    </lineage>
</organism>
<reference evidence="2" key="1">
    <citation type="submission" date="2021-10" db="EMBL/GenBank/DDBJ databases">
        <title>Roseicella aerolatum sp. nov., isolated from aerosols of e-waste dismantling site.</title>
        <authorList>
            <person name="Qin T."/>
        </authorList>
    </citation>
    <scope>NUCLEOTIDE SEQUENCE</scope>
    <source>
        <strain evidence="2">GB24</strain>
    </source>
</reference>
<evidence type="ECO:0000259" key="1">
    <source>
        <dbReference type="Pfam" id="PF13524"/>
    </source>
</evidence>
<evidence type="ECO:0000313" key="2">
    <source>
        <dbReference type="EMBL" id="MCB4824134.1"/>
    </source>
</evidence>
<gene>
    <name evidence="2" type="ORF">LHA35_20600</name>
</gene>
<sequence>MRIAFYGSSLLSSYWNGAATYYRGLISDLHRRGYRTTFYEPDAFDRQQHRDIAPPDWAEVRVYPATEAALREVVAEAAQADVVVKASGVGVFDTELLHGVMAAARPGAIRIFWDVDAPATLAEIGAAPDHPLRRALPGLDLVLTYGGGPPVVDAYEGFGARRCVPVYNALDPETHHPVPAEPRFAADLGFLGNRLPDREARVEEFFLRPAALLPDRRFLIGGNGWHDKPMPPNVRAIGHVYTREHNAFNTSPRAVLNIARDSMAAIGFSPATRVFEAAGAGACLITDAWIGLELFLKDGAEVLVARDGAEVAEHVAALTPERARAIGEAARARILAEHTYARRGAQVDALLREVAGRRRAGQAA</sequence>
<dbReference type="SUPFAM" id="SSF53756">
    <property type="entry name" value="UDP-Glycosyltransferase/glycogen phosphorylase"/>
    <property type="match status" value="1"/>
</dbReference>
<dbReference type="EC" id="2.4.-.-" evidence="2"/>
<dbReference type="Pfam" id="PF13524">
    <property type="entry name" value="Glyco_trans_1_2"/>
    <property type="match status" value="1"/>
</dbReference>
<proteinExistence type="predicted"/>
<keyword evidence="3" id="KW-1185">Reference proteome</keyword>
<keyword evidence="2" id="KW-0328">Glycosyltransferase</keyword>
<dbReference type="RefSeq" id="WP_226611710.1">
    <property type="nucleotide sequence ID" value="NZ_JAJAQI010000037.1"/>
</dbReference>
<accession>A0A9X1IGB0</accession>
<dbReference type="InterPro" id="IPR055259">
    <property type="entry name" value="YkvP/CgeB_Glyco_trans-like"/>
</dbReference>
<comment type="caution">
    <text evidence="2">The sequence shown here is derived from an EMBL/GenBank/DDBJ whole genome shotgun (WGS) entry which is preliminary data.</text>
</comment>
<dbReference type="GO" id="GO:0016757">
    <property type="term" value="F:glycosyltransferase activity"/>
    <property type="evidence" value="ECO:0007669"/>
    <property type="project" value="UniProtKB-KW"/>
</dbReference>